<evidence type="ECO:0000313" key="8">
    <source>
        <dbReference type="Proteomes" id="UP000443353"/>
    </source>
</evidence>
<keyword evidence="5" id="KW-0812">Transmembrane</keyword>
<dbReference type="GO" id="GO:0046983">
    <property type="term" value="F:protein dimerization activity"/>
    <property type="evidence" value="ECO:0007669"/>
    <property type="project" value="InterPro"/>
</dbReference>
<dbReference type="CDD" id="cd16917">
    <property type="entry name" value="HATPase_UhpB-NarQ-NarX-like"/>
    <property type="match status" value="1"/>
</dbReference>
<dbReference type="RefSeq" id="WP_082577392.1">
    <property type="nucleotide sequence ID" value="NZ_WSES01000002.1"/>
</dbReference>
<feature type="domain" description="Histidine kinase" evidence="6">
    <location>
        <begin position="370"/>
        <end position="460"/>
    </location>
</feature>
<proteinExistence type="predicted"/>
<dbReference type="SUPFAM" id="SSF55874">
    <property type="entry name" value="ATPase domain of HSP90 chaperone/DNA topoisomerase II/histidine kinase"/>
    <property type="match status" value="1"/>
</dbReference>
<dbReference type="Gene3D" id="3.30.565.10">
    <property type="entry name" value="Histidine kinase-like ATPase, C-terminal domain"/>
    <property type="match status" value="1"/>
</dbReference>
<feature type="transmembrane region" description="Helical" evidence="5">
    <location>
        <begin position="17"/>
        <end position="38"/>
    </location>
</feature>
<evidence type="ECO:0000256" key="3">
    <source>
        <dbReference type="ARBA" id="ARBA00023012"/>
    </source>
</evidence>
<dbReference type="InterPro" id="IPR036890">
    <property type="entry name" value="HATPase_C_sf"/>
</dbReference>
<dbReference type="Gene3D" id="1.20.5.1930">
    <property type="match status" value="1"/>
</dbReference>
<keyword evidence="1" id="KW-0808">Transferase</keyword>
<dbReference type="InterPro" id="IPR011712">
    <property type="entry name" value="Sig_transdc_His_kin_sub3_dim/P"/>
</dbReference>
<keyword evidence="5" id="KW-0472">Membrane</keyword>
<dbReference type="InterPro" id="IPR007891">
    <property type="entry name" value="CHASE3"/>
</dbReference>
<evidence type="ECO:0000256" key="2">
    <source>
        <dbReference type="ARBA" id="ARBA00022777"/>
    </source>
</evidence>
<dbReference type="InterPro" id="IPR003594">
    <property type="entry name" value="HATPase_dom"/>
</dbReference>
<evidence type="ECO:0000313" key="7">
    <source>
        <dbReference type="EMBL" id="MVW59471.1"/>
    </source>
</evidence>
<feature type="compositionally biased region" description="Polar residues" evidence="4">
    <location>
        <begin position="512"/>
        <end position="522"/>
    </location>
</feature>
<dbReference type="AlphaFoldDB" id="A0A7X3FWW8"/>
<dbReference type="InterPro" id="IPR050482">
    <property type="entry name" value="Sensor_HK_TwoCompSys"/>
</dbReference>
<evidence type="ECO:0000256" key="5">
    <source>
        <dbReference type="SAM" id="Phobius"/>
    </source>
</evidence>
<keyword evidence="5" id="KW-1133">Transmembrane helix</keyword>
<protein>
    <submittedName>
        <fullName evidence="7">Histidine kinase</fullName>
    </submittedName>
</protein>
<dbReference type="EMBL" id="WSES01000002">
    <property type="protein sequence ID" value="MVW59471.1"/>
    <property type="molecule type" value="Genomic_DNA"/>
</dbReference>
<keyword evidence="8" id="KW-1185">Reference proteome</keyword>
<feature type="region of interest" description="Disordered" evidence="4">
    <location>
        <begin position="511"/>
        <end position="541"/>
    </location>
</feature>
<evidence type="ECO:0000256" key="1">
    <source>
        <dbReference type="ARBA" id="ARBA00022679"/>
    </source>
</evidence>
<keyword evidence="3" id="KW-0902">Two-component regulatory system</keyword>
<dbReference type="SMART" id="SM00387">
    <property type="entry name" value="HATPase_c"/>
    <property type="match status" value="1"/>
</dbReference>
<sequence>MFFTTDPKFRPVRSLPLYQTLLCVVCVLILVLNGVSLVRNLDGLKTANARQAQADRVTAKLQYLNLLVTDAESGLRGYYLSGSDTYLGPLRTAERELDGQFDSLKTLLADNSSQLKNLTQLQNLVVRRINLMNQGLEVYRHGGLSDIVAIAQTQEDKTHMDEIRLQVVIMTGEQNETLAARSAVFYDRYRLAALRGLGINVAALVTLVLFYNLIRRSFRARLNAERALQQTNDHLESLVAERTEQLSVLSRHLIRVSEEEKAKLARELHDEMGANLTAIGMHLASVMDQIRTTHPDHAETLGRARGVLVETVELKRRIVEDLRPSLLDNLGLSAALESYCEDFGRTTGVDCEALIEGDIDSAGSAQSIALFRIAQESLNNVAKYAQARHVIVHLAREGEAYTLEVSDDGVGIPPDAMRRPKSHGLLGMRERALLLGGTLRVDRGVNGIGTSVHAIVPVTAPGETDAGGTASGGALDISALAVAPSADRAGQAPAEAADLAEHQLHNHLRAAQAQSPLATSGRDTVPLMRATRPSANGHTRF</sequence>
<dbReference type="GO" id="GO:0000155">
    <property type="term" value="F:phosphorelay sensor kinase activity"/>
    <property type="evidence" value="ECO:0007669"/>
    <property type="project" value="InterPro"/>
</dbReference>
<dbReference type="PROSITE" id="PS50109">
    <property type="entry name" value="HIS_KIN"/>
    <property type="match status" value="1"/>
</dbReference>
<dbReference type="CDD" id="cd19410">
    <property type="entry name" value="HK9-like_sensor"/>
    <property type="match status" value="1"/>
</dbReference>
<dbReference type="PANTHER" id="PTHR24421">
    <property type="entry name" value="NITRATE/NITRITE SENSOR PROTEIN NARX-RELATED"/>
    <property type="match status" value="1"/>
</dbReference>
<dbReference type="InterPro" id="IPR005467">
    <property type="entry name" value="His_kinase_dom"/>
</dbReference>
<gene>
    <name evidence="7" type="ORF">GPY61_05980</name>
</gene>
<dbReference type="PANTHER" id="PTHR24421:SF59">
    <property type="entry name" value="OXYGEN SENSOR HISTIDINE KINASE NREB"/>
    <property type="match status" value="1"/>
</dbReference>
<reference evidence="7 8" key="1">
    <citation type="submission" date="2019-12" db="EMBL/GenBank/DDBJ databases">
        <authorList>
            <person name="Li C."/>
            <person name="Zhao J."/>
        </authorList>
    </citation>
    <scope>NUCLEOTIDE SEQUENCE [LARGE SCALE GENOMIC DNA]</scope>
    <source>
        <strain evidence="7 8">NEAU-DD11</strain>
    </source>
</reference>
<dbReference type="Proteomes" id="UP000443353">
    <property type="component" value="Unassembled WGS sequence"/>
</dbReference>
<accession>A0A7X3FWW8</accession>
<dbReference type="GO" id="GO:0016020">
    <property type="term" value="C:membrane"/>
    <property type="evidence" value="ECO:0007669"/>
    <property type="project" value="InterPro"/>
</dbReference>
<evidence type="ECO:0000259" key="6">
    <source>
        <dbReference type="PROSITE" id="PS50109"/>
    </source>
</evidence>
<feature type="transmembrane region" description="Helical" evidence="5">
    <location>
        <begin position="191"/>
        <end position="214"/>
    </location>
</feature>
<evidence type="ECO:0000256" key="4">
    <source>
        <dbReference type="SAM" id="MobiDB-lite"/>
    </source>
</evidence>
<keyword evidence="2 7" id="KW-0418">Kinase</keyword>
<comment type="caution">
    <text evidence="7">The sequence shown here is derived from an EMBL/GenBank/DDBJ whole genome shotgun (WGS) entry which is preliminary data.</text>
</comment>
<dbReference type="Pfam" id="PF02518">
    <property type="entry name" value="HATPase_c"/>
    <property type="match status" value="1"/>
</dbReference>
<name>A0A7X3FWW8_9BURK</name>
<organism evidence="7 8">
    <name type="scientific">Massilia cellulosiltytica</name>
    <dbReference type="NCBI Taxonomy" id="2683234"/>
    <lineage>
        <taxon>Bacteria</taxon>
        <taxon>Pseudomonadati</taxon>
        <taxon>Pseudomonadota</taxon>
        <taxon>Betaproteobacteria</taxon>
        <taxon>Burkholderiales</taxon>
        <taxon>Oxalobacteraceae</taxon>
        <taxon>Telluria group</taxon>
        <taxon>Massilia</taxon>
    </lineage>
</organism>
<dbReference type="Pfam" id="PF05227">
    <property type="entry name" value="CHASE3"/>
    <property type="match status" value="1"/>
</dbReference>
<dbReference type="Pfam" id="PF07730">
    <property type="entry name" value="HisKA_3"/>
    <property type="match status" value="1"/>
</dbReference>